<evidence type="ECO:0000313" key="2">
    <source>
        <dbReference type="Proteomes" id="UP000198804"/>
    </source>
</evidence>
<dbReference type="Gene3D" id="3.40.50.1820">
    <property type="entry name" value="alpha/beta hydrolase"/>
    <property type="match status" value="1"/>
</dbReference>
<dbReference type="SUPFAM" id="SSF53474">
    <property type="entry name" value="alpha/beta-Hydrolases"/>
    <property type="match status" value="1"/>
</dbReference>
<dbReference type="AlphaFoldDB" id="A0A1I4C6F4"/>
<gene>
    <name evidence="1" type="ORF">SAMN04488125_10449</name>
</gene>
<dbReference type="RefSeq" id="WP_091943440.1">
    <property type="nucleotide sequence ID" value="NZ_FOSV01000004.1"/>
</dbReference>
<dbReference type="STRING" id="414703.SAMN04488125_10449"/>
<dbReference type="OrthoDB" id="9778690at2"/>
<accession>A0A1I4C6F4</accession>
<name>A0A1I4C6F4_9HYPH</name>
<dbReference type="EMBL" id="FOSV01000004">
    <property type="protein sequence ID" value="SFK75967.1"/>
    <property type="molecule type" value="Genomic_DNA"/>
</dbReference>
<organism evidence="1 2">
    <name type="scientific">Methylorubrum salsuginis</name>
    <dbReference type="NCBI Taxonomy" id="414703"/>
    <lineage>
        <taxon>Bacteria</taxon>
        <taxon>Pseudomonadati</taxon>
        <taxon>Pseudomonadota</taxon>
        <taxon>Alphaproteobacteria</taxon>
        <taxon>Hyphomicrobiales</taxon>
        <taxon>Methylobacteriaceae</taxon>
        <taxon>Methylorubrum</taxon>
    </lineage>
</organism>
<evidence type="ECO:0000313" key="1">
    <source>
        <dbReference type="EMBL" id="SFK75967.1"/>
    </source>
</evidence>
<protein>
    <submittedName>
        <fullName evidence="1">Uncharacterized protein</fullName>
    </submittedName>
</protein>
<proteinExistence type="predicted"/>
<reference evidence="2" key="1">
    <citation type="submission" date="2016-10" db="EMBL/GenBank/DDBJ databases">
        <authorList>
            <person name="Varghese N."/>
            <person name="Submissions S."/>
        </authorList>
    </citation>
    <scope>NUCLEOTIDE SEQUENCE [LARGE SCALE GENOMIC DNA]</scope>
    <source>
        <strain evidence="2">CGMCC 1.6474</strain>
    </source>
</reference>
<keyword evidence="2" id="KW-1185">Reference proteome</keyword>
<sequence length="222" mass="24529">MLGSFSEVPPRIARPAGRLTLFNEGGGRTPIFWCFNHYAEPVLLAARLGADQPLYAMHSFQGILVEGDEKRRHGPALARLYAEEIRAITGSAPILIGGNCQSAPIIEIAARTIAAGRARPPLLTMLESEPARTYDGPLLMLFGDRSERYNPFLRRGDPVARWRSRHPEFAWGIVRGAHGTYFREPGVGDLAGFLRRAVDAMERMDRLGNGVLRLDDLDPDPA</sequence>
<dbReference type="InterPro" id="IPR029058">
    <property type="entry name" value="AB_hydrolase_fold"/>
</dbReference>
<dbReference type="Proteomes" id="UP000198804">
    <property type="component" value="Unassembled WGS sequence"/>
</dbReference>